<dbReference type="PANTHER" id="PTHR24567">
    <property type="entry name" value="CRP FAMILY TRANSCRIPTIONAL REGULATORY PROTEIN"/>
    <property type="match status" value="1"/>
</dbReference>
<keyword evidence="3" id="KW-0804">Transcription</keyword>
<dbReference type="InterPro" id="IPR018490">
    <property type="entry name" value="cNMP-bd_dom_sf"/>
</dbReference>
<reference evidence="5 6" key="1">
    <citation type="journal article" date="2014" name="Genome Announc.">
        <title>Genome Sequence and Methylome of Soil Bacterium Gemmatirosa kalamazoonensis KBS708T, a Member of the Rarely Cultivated Gemmatimonadetes Phylum.</title>
        <authorList>
            <person name="Debruyn J.M."/>
            <person name="Radosevich M."/>
            <person name="Wommack K.E."/>
            <person name="Polson S.W."/>
            <person name="Hauser L.J."/>
            <person name="Fawaz M.N."/>
            <person name="Korlach J."/>
            <person name="Tsai Y.C."/>
        </authorList>
    </citation>
    <scope>NUCLEOTIDE SEQUENCE [LARGE SCALE GENOMIC DNA]</scope>
    <source>
        <strain evidence="5 6">KBS708</strain>
    </source>
</reference>
<dbReference type="InterPro" id="IPR012318">
    <property type="entry name" value="HTH_CRP"/>
</dbReference>
<dbReference type="AlphaFoldDB" id="W0RJ94"/>
<dbReference type="InterPro" id="IPR036390">
    <property type="entry name" value="WH_DNA-bd_sf"/>
</dbReference>
<dbReference type="KEGG" id="gba:J421_1951"/>
<dbReference type="STRING" id="861299.J421_1951"/>
<dbReference type="Pfam" id="PF13545">
    <property type="entry name" value="HTH_Crp_2"/>
    <property type="match status" value="1"/>
</dbReference>
<name>W0RJ94_9BACT</name>
<evidence type="ECO:0000256" key="1">
    <source>
        <dbReference type="ARBA" id="ARBA00023015"/>
    </source>
</evidence>
<evidence type="ECO:0000313" key="5">
    <source>
        <dbReference type="EMBL" id="AHG89488.1"/>
    </source>
</evidence>
<evidence type="ECO:0000256" key="3">
    <source>
        <dbReference type="ARBA" id="ARBA00023163"/>
    </source>
</evidence>
<dbReference type="HOGENOM" id="CLU_077340_0_0_0"/>
<evidence type="ECO:0000259" key="4">
    <source>
        <dbReference type="Pfam" id="PF13545"/>
    </source>
</evidence>
<dbReference type="Proteomes" id="UP000019151">
    <property type="component" value="Chromosome"/>
</dbReference>
<sequence length="261" mass="28251">MTHRNRILAALPPEELAVLEPVLERVDLVTRRVLCDSGKPIPAVCFPEDAVISSLSVMADGSAIETATIGNEGMTGLALFHGVDQTPEQSFVQVPGVGHLIAAEAFRDVLPRCPTLRAQLHLFSQALYSLVAQSSGCNRKHGVDQRCARWLLLVHDRVGRDRIELTQLFLSQMLGVRRATVTVAAGVLQKAGAIRYSRGRITVVDRALLEAASCECYAVIRSTFDRLMTGRSTPSPLAALRLSEDGMTLVGDGAPLSRSVR</sequence>
<gene>
    <name evidence="5" type="ORF">J421_1951</name>
</gene>
<dbReference type="SUPFAM" id="SSF46785">
    <property type="entry name" value="Winged helix' DNA-binding domain"/>
    <property type="match status" value="1"/>
</dbReference>
<dbReference type="GO" id="GO:0003700">
    <property type="term" value="F:DNA-binding transcription factor activity"/>
    <property type="evidence" value="ECO:0007669"/>
    <property type="project" value="TreeGrafter"/>
</dbReference>
<dbReference type="GO" id="GO:0005829">
    <property type="term" value="C:cytosol"/>
    <property type="evidence" value="ECO:0007669"/>
    <property type="project" value="TreeGrafter"/>
</dbReference>
<dbReference type="OrthoDB" id="8969464at2"/>
<keyword evidence="6" id="KW-1185">Reference proteome</keyword>
<dbReference type="InParanoid" id="W0RJ94"/>
<dbReference type="RefSeq" id="WP_025410984.1">
    <property type="nucleotide sequence ID" value="NZ_CP007128.1"/>
</dbReference>
<protein>
    <submittedName>
        <fullName evidence="5">CRP/FNR family transcriptional regulator</fullName>
    </submittedName>
</protein>
<proteinExistence type="predicted"/>
<dbReference type="eggNOG" id="COG0664">
    <property type="taxonomic scope" value="Bacteria"/>
</dbReference>
<dbReference type="InterPro" id="IPR050397">
    <property type="entry name" value="Env_Response_Regulators"/>
</dbReference>
<feature type="domain" description="HTH crp-type" evidence="4">
    <location>
        <begin position="145"/>
        <end position="211"/>
    </location>
</feature>
<dbReference type="InterPro" id="IPR014710">
    <property type="entry name" value="RmlC-like_jellyroll"/>
</dbReference>
<dbReference type="EMBL" id="CP007128">
    <property type="protein sequence ID" value="AHG89488.1"/>
    <property type="molecule type" value="Genomic_DNA"/>
</dbReference>
<dbReference type="SUPFAM" id="SSF51206">
    <property type="entry name" value="cAMP-binding domain-like"/>
    <property type="match status" value="1"/>
</dbReference>
<dbReference type="PANTHER" id="PTHR24567:SF74">
    <property type="entry name" value="HTH-TYPE TRANSCRIPTIONAL REGULATOR ARCR"/>
    <property type="match status" value="1"/>
</dbReference>
<keyword evidence="2" id="KW-0238">DNA-binding</keyword>
<dbReference type="GO" id="GO:0003677">
    <property type="term" value="F:DNA binding"/>
    <property type="evidence" value="ECO:0007669"/>
    <property type="project" value="UniProtKB-KW"/>
</dbReference>
<accession>W0RJ94</accession>
<organism evidence="5 6">
    <name type="scientific">Gemmatirosa kalamazoonensis</name>
    <dbReference type="NCBI Taxonomy" id="861299"/>
    <lineage>
        <taxon>Bacteria</taxon>
        <taxon>Pseudomonadati</taxon>
        <taxon>Gemmatimonadota</taxon>
        <taxon>Gemmatimonadia</taxon>
        <taxon>Gemmatimonadales</taxon>
        <taxon>Gemmatimonadaceae</taxon>
        <taxon>Gemmatirosa</taxon>
    </lineage>
</organism>
<evidence type="ECO:0000313" key="6">
    <source>
        <dbReference type="Proteomes" id="UP000019151"/>
    </source>
</evidence>
<dbReference type="Gene3D" id="2.60.120.10">
    <property type="entry name" value="Jelly Rolls"/>
    <property type="match status" value="1"/>
</dbReference>
<evidence type="ECO:0000256" key="2">
    <source>
        <dbReference type="ARBA" id="ARBA00023125"/>
    </source>
</evidence>
<keyword evidence="1" id="KW-0805">Transcription regulation</keyword>